<dbReference type="InterPro" id="IPR000045">
    <property type="entry name" value="Prepilin_IV_endopep_pep"/>
</dbReference>
<gene>
    <name evidence="3" type="ORF">QWJ08_20495</name>
</gene>
<feature type="transmembrane region" description="Helical" evidence="1">
    <location>
        <begin position="84"/>
        <end position="107"/>
    </location>
</feature>
<organism evidence="3 4">
    <name type="scientific">Vibrio agarivorans</name>
    <dbReference type="NCBI Taxonomy" id="153622"/>
    <lineage>
        <taxon>Bacteria</taxon>
        <taxon>Pseudomonadati</taxon>
        <taxon>Pseudomonadota</taxon>
        <taxon>Gammaproteobacteria</taxon>
        <taxon>Vibrionales</taxon>
        <taxon>Vibrionaceae</taxon>
        <taxon>Vibrio</taxon>
    </lineage>
</organism>
<dbReference type="Gene3D" id="1.20.120.1220">
    <property type="match status" value="1"/>
</dbReference>
<name>A0ABT7Y6P9_9VIBR</name>
<evidence type="ECO:0000313" key="3">
    <source>
        <dbReference type="EMBL" id="MDN2483733.1"/>
    </source>
</evidence>
<feature type="domain" description="Prepilin type IV endopeptidase peptidase" evidence="2">
    <location>
        <begin position="7"/>
        <end position="100"/>
    </location>
</feature>
<feature type="transmembrane region" description="Helical" evidence="1">
    <location>
        <begin position="25"/>
        <end position="42"/>
    </location>
</feature>
<evidence type="ECO:0000259" key="2">
    <source>
        <dbReference type="Pfam" id="PF01478"/>
    </source>
</evidence>
<reference evidence="3" key="1">
    <citation type="submission" date="2024-05" db="EMBL/GenBank/DDBJ databases">
        <title>Genome Sequences of Four Agar- Degrading Marine Bacteria.</title>
        <authorList>
            <person name="Phillips E.K."/>
            <person name="Shaffer J.C."/>
            <person name="Henson M.W."/>
            <person name="Temperton B."/>
            <person name="Thrash C.J."/>
            <person name="Martin M.O."/>
        </authorList>
    </citation>
    <scope>NUCLEOTIDE SEQUENCE</scope>
    <source>
        <strain evidence="3">EKP203</strain>
    </source>
</reference>
<keyword evidence="4" id="KW-1185">Reference proteome</keyword>
<dbReference type="EMBL" id="JAUEOZ010000002">
    <property type="protein sequence ID" value="MDN2483733.1"/>
    <property type="molecule type" value="Genomic_DNA"/>
</dbReference>
<feature type="transmembrane region" description="Helical" evidence="1">
    <location>
        <begin position="119"/>
        <end position="137"/>
    </location>
</feature>
<feature type="transmembrane region" description="Helical" evidence="1">
    <location>
        <begin position="54"/>
        <end position="78"/>
    </location>
</feature>
<dbReference type="RefSeq" id="WP_289963803.1">
    <property type="nucleotide sequence ID" value="NZ_JAUEOZ010000002.1"/>
</dbReference>
<evidence type="ECO:0000256" key="1">
    <source>
        <dbReference type="SAM" id="Phobius"/>
    </source>
</evidence>
<sequence>MPLGLLSLVILTVLVIYYDLSFRLIPNWLSIAILFASCVFFGAKSLGYLTFLSLSLYCLFYFKVIGGGDVKLALAYFIAIDSNLYTDVILLILTLGGILGFICCVALKLSGTASIRTYNLPYGIPIGLSGFLGIVASI</sequence>
<keyword evidence="1" id="KW-1133">Transmembrane helix</keyword>
<evidence type="ECO:0000313" key="4">
    <source>
        <dbReference type="Proteomes" id="UP001169719"/>
    </source>
</evidence>
<keyword evidence="1" id="KW-0472">Membrane</keyword>
<accession>A0ABT7Y6P9</accession>
<comment type="caution">
    <text evidence="3">The sequence shown here is derived from an EMBL/GenBank/DDBJ whole genome shotgun (WGS) entry which is preliminary data.</text>
</comment>
<keyword evidence="1" id="KW-0812">Transmembrane</keyword>
<protein>
    <recommendedName>
        <fullName evidence="2">Prepilin type IV endopeptidase peptidase domain-containing protein</fullName>
    </recommendedName>
</protein>
<proteinExistence type="predicted"/>
<dbReference type="Pfam" id="PF01478">
    <property type="entry name" value="Peptidase_A24"/>
    <property type="match status" value="1"/>
</dbReference>
<dbReference type="Proteomes" id="UP001169719">
    <property type="component" value="Unassembled WGS sequence"/>
</dbReference>